<proteinExistence type="predicted"/>
<dbReference type="EMBL" id="BK015404">
    <property type="protein sequence ID" value="DAE05154.1"/>
    <property type="molecule type" value="Genomic_DNA"/>
</dbReference>
<organism evidence="1">
    <name type="scientific">Siphoviridae sp. ctZ1O5</name>
    <dbReference type="NCBI Taxonomy" id="2825555"/>
    <lineage>
        <taxon>Viruses</taxon>
        <taxon>Duplodnaviria</taxon>
        <taxon>Heunggongvirae</taxon>
        <taxon>Uroviricota</taxon>
        <taxon>Caudoviricetes</taxon>
    </lineage>
</organism>
<accession>A0A8S5PDV8</accession>
<name>A0A8S5PDV8_9CAUD</name>
<sequence length="79" mass="9336">MVANGFHISTDELAELLHMSIDEYRHRLRTDHLTIRQILAISKYVGFSLEETMDYFFADFDAKRFNLSRKIIREGKKNA</sequence>
<protein>
    <submittedName>
        <fullName evidence="1">Regulatory protein-modification, helix-turn-helix, transcriptional regulator, DNA</fullName>
    </submittedName>
</protein>
<reference evidence="1" key="1">
    <citation type="journal article" date="2021" name="Proc. Natl. Acad. Sci. U.S.A.">
        <title>A Catalog of Tens of Thousands of Viruses from Human Metagenomes Reveals Hidden Associations with Chronic Diseases.</title>
        <authorList>
            <person name="Tisza M.J."/>
            <person name="Buck C.B."/>
        </authorList>
    </citation>
    <scope>NUCLEOTIDE SEQUENCE</scope>
    <source>
        <strain evidence="1">CtZ1O5</strain>
    </source>
</reference>
<evidence type="ECO:0000313" key="1">
    <source>
        <dbReference type="EMBL" id="DAE05154.1"/>
    </source>
</evidence>